<organism evidence="2 3">
    <name type="scientific">Caenorhabditis auriculariae</name>
    <dbReference type="NCBI Taxonomy" id="2777116"/>
    <lineage>
        <taxon>Eukaryota</taxon>
        <taxon>Metazoa</taxon>
        <taxon>Ecdysozoa</taxon>
        <taxon>Nematoda</taxon>
        <taxon>Chromadorea</taxon>
        <taxon>Rhabditida</taxon>
        <taxon>Rhabditina</taxon>
        <taxon>Rhabditomorpha</taxon>
        <taxon>Rhabditoidea</taxon>
        <taxon>Rhabditidae</taxon>
        <taxon>Peloderinae</taxon>
        <taxon>Caenorhabditis</taxon>
    </lineage>
</organism>
<feature type="compositionally biased region" description="Basic and acidic residues" evidence="1">
    <location>
        <begin position="96"/>
        <end position="109"/>
    </location>
</feature>
<dbReference type="EMBL" id="CAJGYM010000010">
    <property type="protein sequence ID" value="CAD6189394.1"/>
    <property type="molecule type" value="Genomic_DNA"/>
</dbReference>
<feature type="region of interest" description="Disordered" evidence="1">
    <location>
        <begin position="170"/>
        <end position="192"/>
    </location>
</feature>
<sequence>MGGVDQENAELDQNSSDKIDVKAADSDDFLFKKPTLPAFRILSSEKANIEQKPPSKPSESSSFWNPFDAGVTDTLPEKFEAPENSKLMMKRKNKMAKKDSATPEASEHPFKKPLFPLIKKRSVVNSKNSLRKFNFDEPSSRFDFKRMRTVEKSIGLSDMSYYPNFSSGEEPAMVHGNNPGNEEKELYEESSRPFEEKTAKNYLLGGLKAEESEPDFQKAMNPHFRSDCDSKAPFKPLEIRMSWCTFDLKKIAILENGPNSSGMSCHEKFLSGKTRNAQHNDAREEDEDSYGGKNIE</sequence>
<keyword evidence="3" id="KW-1185">Reference proteome</keyword>
<gene>
    <name evidence="2" type="ORF">CAUJ_LOCUS5313</name>
</gene>
<evidence type="ECO:0000313" key="2">
    <source>
        <dbReference type="EMBL" id="CAD6189394.1"/>
    </source>
</evidence>
<feature type="region of interest" description="Disordered" evidence="1">
    <location>
        <begin position="255"/>
        <end position="296"/>
    </location>
</feature>
<protein>
    <submittedName>
        <fullName evidence="2">Uncharacterized protein</fullName>
    </submittedName>
</protein>
<reference evidence="2" key="1">
    <citation type="submission" date="2020-10" db="EMBL/GenBank/DDBJ databases">
        <authorList>
            <person name="Kikuchi T."/>
        </authorList>
    </citation>
    <scope>NUCLEOTIDE SEQUENCE</scope>
    <source>
        <strain evidence="2">NKZ352</strain>
    </source>
</reference>
<dbReference type="Proteomes" id="UP000835052">
    <property type="component" value="Unassembled WGS sequence"/>
</dbReference>
<proteinExistence type="predicted"/>
<evidence type="ECO:0000313" key="3">
    <source>
        <dbReference type="Proteomes" id="UP000835052"/>
    </source>
</evidence>
<comment type="caution">
    <text evidence="2">The sequence shown here is derived from an EMBL/GenBank/DDBJ whole genome shotgun (WGS) entry which is preliminary data.</text>
</comment>
<feature type="compositionally biased region" description="Basic and acidic residues" evidence="1">
    <location>
        <begin position="15"/>
        <end position="24"/>
    </location>
</feature>
<feature type="region of interest" description="Disordered" evidence="1">
    <location>
        <begin position="1"/>
        <end position="24"/>
    </location>
</feature>
<name>A0A8S1H2J5_9PELO</name>
<feature type="compositionally biased region" description="Basic and acidic residues" evidence="1">
    <location>
        <begin position="181"/>
        <end position="192"/>
    </location>
</feature>
<accession>A0A8S1H2J5</accession>
<feature type="region of interest" description="Disordered" evidence="1">
    <location>
        <begin position="42"/>
        <end position="109"/>
    </location>
</feature>
<dbReference type="AlphaFoldDB" id="A0A8S1H2J5"/>
<evidence type="ECO:0000256" key="1">
    <source>
        <dbReference type="SAM" id="MobiDB-lite"/>
    </source>
</evidence>